<reference evidence="9" key="1">
    <citation type="submission" date="2018-01" db="EMBL/GenBank/DDBJ databases">
        <authorList>
            <person name="Mao J.F."/>
        </authorList>
    </citation>
    <scope>NUCLEOTIDE SEQUENCE</scope>
    <source>
        <strain evidence="9">Huo1</strain>
        <tissue evidence="9">Leaf</tissue>
    </source>
</reference>
<dbReference type="InterPro" id="IPR017930">
    <property type="entry name" value="Myb_dom"/>
</dbReference>
<dbReference type="Gene3D" id="2.60.40.150">
    <property type="entry name" value="C2 domain"/>
    <property type="match status" value="1"/>
</dbReference>
<dbReference type="GO" id="GO:0000981">
    <property type="term" value="F:DNA-binding transcription factor activity, RNA polymerase II-specific"/>
    <property type="evidence" value="ECO:0007669"/>
    <property type="project" value="TreeGrafter"/>
</dbReference>
<accession>A0A8X8YMP4</accession>
<dbReference type="Pfam" id="PF13921">
    <property type="entry name" value="Myb_DNA-bind_6"/>
    <property type="match status" value="1"/>
</dbReference>
<feature type="domain" description="HTH myb-type" evidence="8">
    <location>
        <begin position="132"/>
        <end position="181"/>
    </location>
</feature>
<evidence type="ECO:0000256" key="2">
    <source>
        <dbReference type="ARBA" id="ARBA00022737"/>
    </source>
</evidence>
<evidence type="ECO:0000259" key="8">
    <source>
        <dbReference type="PROSITE" id="PS51294"/>
    </source>
</evidence>
<sequence>MIITQENCLVQQGDHPRQTGQRKWITFCKTQFKNMKGSHYWLNEFDFEKRICFAAGCLPGRTDVQCLHRWQKVINPGLVKGPWSKEEDAILIELVERSSEKKWSEIAEQLPGRMGKQCRERWCNHLKPEIIKAPWTDEEERTLINAHAEYGNKWSILAKLLPGRTENSVKNHWNCSLKKRLCSNPAFGSVANHPRLYVPPLQTNSKQVACDSTEANQTSSNIELSSGLFHGNHSNLSFASGNAVPSTSSKTVIMDDHPRLPRGDGGDNPASSSEGSYTGLCYEPIQRADLDIFLSTGRFPSTESYIRQQPRPRRDEKELPGDAYSRARAILRSAAMSYHNVPSIIRKHAIQILYGCVPALENNVILGYPISIKLRGIQQPLNRIFKFILHLSLSLLSLCIISAESKMPQGTLEVVLIDANGLEKTDFLSSTDAYAIIKCQDQEKTSKVASVERSSPTWNETFMFAISRDVKELKIRIMDKDTLSADDIVGEVTIPLGPVFESERVPSTMYNVVKDGTLCGGINVSLKFNQQTTRSRGFSNEDLGGWKSSSAMD</sequence>
<feature type="region of interest" description="Disordered" evidence="5">
    <location>
        <begin position="247"/>
        <end position="275"/>
    </location>
</feature>
<dbReference type="Gene3D" id="1.10.10.60">
    <property type="entry name" value="Homeodomain-like"/>
    <property type="match status" value="3"/>
</dbReference>
<evidence type="ECO:0000256" key="4">
    <source>
        <dbReference type="ARBA" id="ARBA00023242"/>
    </source>
</evidence>
<dbReference type="CDD" id="cd00167">
    <property type="entry name" value="SANT"/>
    <property type="match status" value="2"/>
</dbReference>
<evidence type="ECO:0000256" key="3">
    <source>
        <dbReference type="ARBA" id="ARBA00023125"/>
    </source>
</evidence>
<dbReference type="GO" id="GO:0005634">
    <property type="term" value="C:nucleus"/>
    <property type="evidence" value="ECO:0007669"/>
    <property type="project" value="UniProtKB-SubCell"/>
</dbReference>
<protein>
    <recommendedName>
        <fullName evidence="11">Myb proto-oncogene protein, plant</fullName>
    </recommendedName>
</protein>
<dbReference type="AlphaFoldDB" id="A0A8X8YMP4"/>
<evidence type="ECO:0000259" key="7">
    <source>
        <dbReference type="PROSITE" id="PS50090"/>
    </source>
</evidence>
<dbReference type="PROSITE" id="PS51294">
    <property type="entry name" value="HTH_MYB"/>
    <property type="match status" value="2"/>
</dbReference>
<proteinExistence type="predicted"/>
<reference evidence="9" key="2">
    <citation type="submission" date="2020-08" db="EMBL/GenBank/DDBJ databases">
        <title>Plant Genome Project.</title>
        <authorList>
            <person name="Zhang R.-G."/>
        </authorList>
    </citation>
    <scope>NUCLEOTIDE SEQUENCE</scope>
    <source>
        <strain evidence="9">Huo1</strain>
        <tissue evidence="9">Leaf</tissue>
    </source>
</reference>
<dbReference type="InterPro" id="IPR035892">
    <property type="entry name" value="C2_domain_sf"/>
</dbReference>
<dbReference type="SMART" id="SM00239">
    <property type="entry name" value="C2"/>
    <property type="match status" value="1"/>
</dbReference>
<dbReference type="SUPFAM" id="SSF46689">
    <property type="entry name" value="Homeodomain-like"/>
    <property type="match status" value="1"/>
</dbReference>
<gene>
    <name evidence="9" type="ORF">SASPL_100603</name>
</gene>
<dbReference type="EMBL" id="PNBA02000001">
    <property type="protein sequence ID" value="KAG6435728.1"/>
    <property type="molecule type" value="Genomic_DNA"/>
</dbReference>
<keyword evidence="4" id="KW-0539">Nucleus</keyword>
<keyword evidence="10" id="KW-1185">Reference proteome</keyword>
<keyword evidence="2" id="KW-0677">Repeat</keyword>
<dbReference type="PANTHER" id="PTHR45614">
    <property type="entry name" value="MYB PROTEIN-RELATED"/>
    <property type="match status" value="1"/>
</dbReference>
<dbReference type="GO" id="GO:0000978">
    <property type="term" value="F:RNA polymerase II cis-regulatory region sequence-specific DNA binding"/>
    <property type="evidence" value="ECO:0007669"/>
    <property type="project" value="TreeGrafter"/>
</dbReference>
<dbReference type="InterPro" id="IPR000008">
    <property type="entry name" value="C2_dom"/>
</dbReference>
<dbReference type="SMART" id="SM00717">
    <property type="entry name" value="SANT"/>
    <property type="match status" value="2"/>
</dbReference>
<evidence type="ECO:0000259" key="6">
    <source>
        <dbReference type="PROSITE" id="PS50004"/>
    </source>
</evidence>
<evidence type="ECO:0000256" key="1">
    <source>
        <dbReference type="ARBA" id="ARBA00004123"/>
    </source>
</evidence>
<dbReference type="PROSITE" id="PS50090">
    <property type="entry name" value="MYB_LIKE"/>
    <property type="match status" value="2"/>
</dbReference>
<keyword evidence="3" id="KW-0238">DNA-binding</keyword>
<dbReference type="Pfam" id="PF00168">
    <property type="entry name" value="C2"/>
    <property type="match status" value="1"/>
</dbReference>
<feature type="domain" description="C2" evidence="6">
    <location>
        <begin position="392"/>
        <end position="509"/>
    </location>
</feature>
<dbReference type="InterPro" id="IPR050560">
    <property type="entry name" value="MYB_TF"/>
</dbReference>
<dbReference type="PROSITE" id="PS50004">
    <property type="entry name" value="C2"/>
    <property type="match status" value="1"/>
</dbReference>
<evidence type="ECO:0000313" key="10">
    <source>
        <dbReference type="Proteomes" id="UP000298416"/>
    </source>
</evidence>
<feature type="domain" description="Myb-like" evidence="7">
    <location>
        <begin position="127"/>
        <end position="177"/>
    </location>
</feature>
<evidence type="ECO:0000313" key="9">
    <source>
        <dbReference type="EMBL" id="KAG6435728.1"/>
    </source>
</evidence>
<name>A0A8X8YMP4_SALSN</name>
<dbReference type="Proteomes" id="UP000298416">
    <property type="component" value="Unassembled WGS sequence"/>
</dbReference>
<dbReference type="SUPFAM" id="SSF49562">
    <property type="entry name" value="C2 domain (Calcium/lipid-binding domain, CaLB)"/>
    <property type="match status" value="1"/>
</dbReference>
<dbReference type="PANTHER" id="PTHR45614:SF232">
    <property type="entry name" value="TRANSCRIPTION FACTOR MYB3R-2"/>
    <property type="match status" value="1"/>
</dbReference>
<feature type="compositionally biased region" description="Basic and acidic residues" evidence="5">
    <location>
        <begin position="253"/>
        <end position="265"/>
    </location>
</feature>
<organism evidence="9">
    <name type="scientific">Salvia splendens</name>
    <name type="common">Scarlet sage</name>
    <dbReference type="NCBI Taxonomy" id="180675"/>
    <lineage>
        <taxon>Eukaryota</taxon>
        <taxon>Viridiplantae</taxon>
        <taxon>Streptophyta</taxon>
        <taxon>Embryophyta</taxon>
        <taxon>Tracheophyta</taxon>
        <taxon>Spermatophyta</taxon>
        <taxon>Magnoliopsida</taxon>
        <taxon>eudicotyledons</taxon>
        <taxon>Gunneridae</taxon>
        <taxon>Pentapetalae</taxon>
        <taxon>asterids</taxon>
        <taxon>lamiids</taxon>
        <taxon>Lamiales</taxon>
        <taxon>Lamiaceae</taxon>
        <taxon>Nepetoideae</taxon>
        <taxon>Mentheae</taxon>
        <taxon>Salviinae</taxon>
        <taxon>Salvia</taxon>
        <taxon>Salvia subgen. Calosphace</taxon>
        <taxon>core Calosphace</taxon>
    </lineage>
</organism>
<feature type="domain" description="HTH myb-type" evidence="8">
    <location>
        <begin position="75"/>
        <end position="130"/>
    </location>
</feature>
<dbReference type="InterPro" id="IPR001005">
    <property type="entry name" value="SANT/Myb"/>
</dbReference>
<comment type="subcellular location">
    <subcellularLocation>
        <location evidence="1">Nucleus</location>
    </subcellularLocation>
</comment>
<evidence type="ECO:0000256" key="5">
    <source>
        <dbReference type="SAM" id="MobiDB-lite"/>
    </source>
</evidence>
<feature type="domain" description="Myb-like" evidence="7">
    <location>
        <begin position="75"/>
        <end position="126"/>
    </location>
</feature>
<comment type="caution">
    <text evidence="9">The sequence shown here is derived from an EMBL/GenBank/DDBJ whole genome shotgun (WGS) entry which is preliminary data.</text>
</comment>
<dbReference type="InterPro" id="IPR009057">
    <property type="entry name" value="Homeodomain-like_sf"/>
</dbReference>
<evidence type="ECO:0008006" key="11">
    <source>
        <dbReference type="Google" id="ProtNLM"/>
    </source>
</evidence>
<dbReference type="FunFam" id="1.10.10.60:FF:000010">
    <property type="entry name" value="Transcriptional activator Myb isoform A"/>
    <property type="match status" value="1"/>
</dbReference>